<proteinExistence type="predicted"/>
<dbReference type="VEuPathDB" id="VectorBase:HLOH_048217"/>
<keyword evidence="2" id="KW-1185">Reference proteome</keyword>
<reference evidence="1 2" key="1">
    <citation type="journal article" date="2020" name="Cell">
        <title>Large-Scale Comparative Analyses of Tick Genomes Elucidate Their Genetic Diversity and Vector Capacities.</title>
        <authorList>
            <consortium name="Tick Genome and Microbiome Consortium (TIGMIC)"/>
            <person name="Jia N."/>
            <person name="Wang J."/>
            <person name="Shi W."/>
            <person name="Du L."/>
            <person name="Sun Y."/>
            <person name="Zhan W."/>
            <person name="Jiang J.F."/>
            <person name="Wang Q."/>
            <person name="Zhang B."/>
            <person name="Ji P."/>
            <person name="Bell-Sakyi L."/>
            <person name="Cui X.M."/>
            <person name="Yuan T.T."/>
            <person name="Jiang B.G."/>
            <person name="Yang W.F."/>
            <person name="Lam T.T."/>
            <person name="Chang Q.C."/>
            <person name="Ding S.J."/>
            <person name="Wang X.J."/>
            <person name="Zhu J.G."/>
            <person name="Ruan X.D."/>
            <person name="Zhao L."/>
            <person name="Wei J.T."/>
            <person name="Ye R.Z."/>
            <person name="Que T.C."/>
            <person name="Du C.H."/>
            <person name="Zhou Y.H."/>
            <person name="Cheng J.X."/>
            <person name="Dai P.F."/>
            <person name="Guo W.B."/>
            <person name="Han X.H."/>
            <person name="Huang E.J."/>
            <person name="Li L.F."/>
            <person name="Wei W."/>
            <person name="Gao Y.C."/>
            <person name="Liu J.Z."/>
            <person name="Shao H.Z."/>
            <person name="Wang X."/>
            <person name="Wang C.C."/>
            <person name="Yang T.C."/>
            <person name="Huo Q.B."/>
            <person name="Li W."/>
            <person name="Chen H.Y."/>
            <person name="Chen S.E."/>
            <person name="Zhou L.G."/>
            <person name="Ni X.B."/>
            <person name="Tian J.H."/>
            <person name="Sheng Y."/>
            <person name="Liu T."/>
            <person name="Pan Y.S."/>
            <person name="Xia L.Y."/>
            <person name="Li J."/>
            <person name="Zhao F."/>
            <person name="Cao W.C."/>
        </authorList>
    </citation>
    <scope>NUCLEOTIDE SEQUENCE [LARGE SCALE GENOMIC DNA]</scope>
    <source>
        <strain evidence="1">HaeL-2018</strain>
    </source>
</reference>
<accession>A0A9J6G628</accession>
<organism evidence="1 2">
    <name type="scientific">Haemaphysalis longicornis</name>
    <name type="common">Bush tick</name>
    <dbReference type="NCBI Taxonomy" id="44386"/>
    <lineage>
        <taxon>Eukaryota</taxon>
        <taxon>Metazoa</taxon>
        <taxon>Ecdysozoa</taxon>
        <taxon>Arthropoda</taxon>
        <taxon>Chelicerata</taxon>
        <taxon>Arachnida</taxon>
        <taxon>Acari</taxon>
        <taxon>Parasitiformes</taxon>
        <taxon>Ixodida</taxon>
        <taxon>Ixodoidea</taxon>
        <taxon>Ixodidae</taxon>
        <taxon>Haemaphysalinae</taxon>
        <taxon>Haemaphysalis</taxon>
    </lineage>
</organism>
<name>A0A9J6G628_HAELO</name>
<dbReference type="Proteomes" id="UP000821853">
    <property type="component" value="Chromosome 3"/>
</dbReference>
<sequence length="100" mass="10684">MFVASGDLVFVDPSSGGCESASSISGPSSVTTASVVWNQSEEVSFSEEVPLLVEFSRSVRESMCCIVRDKTTMPITMATTAVKATGKNQTLELTKIKEGW</sequence>
<dbReference type="AlphaFoldDB" id="A0A9J6G628"/>
<evidence type="ECO:0000313" key="1">
    <source>
        <dbReference type="EMBL" id="KAH9370587.1"/>
    </source>
</evidence>
<gene>
    <name evidence="1" type="ORF">HPB48_002482</name>
</gene>
<protein>
    <submittedName>
        <fullName evidence="1">Uncharacterized protein</fullName>
    </submittedName>
</protein>
<dbReference type="EMBL" id="JABSTR010000005">
    <property type="protein sequence ID" value="KAH9370587.1"/>
    <property type="molecule type" value="Genomic_DNA"/>
</dbReference>
<evidence type="ECO:0000313" key="2">
    <source>
        <dbReference type="Proteomes" id="UP000821853"/>
    </source>
</evidence>
<comment type="caution">
    <text evidence="1">The sequence shown here is derived from an EMBL/GenBank/DDBJ whole genome shotgun (WGS) entry which is preliminary data.</text>
</comment>